<name>A0A4Y2Q7P2_ARAVE</name>
<sequence>MSLRLVQYWCYDCTTCEEALHWMEEFENLDEERIELPSTSASHVDDVDSKDKYAIGSVSIIGTICSSMAQCGIFFHQFLGCKKVSSRWVPSNPSTTINLKIRNLELI</sequence>
<evidence type="ECO:0000313" key="2">
    <source>
        <dbReference type="Proteomes" id="UP000499080"/>
    </source>
</evidence>
<protein>
    <submittedName>
        <fullName evidence="1">Uncharacterized protein</fullName>
    </submittedName>
</protein>
<dbReference type="EMBL" id="BGPR01013069">
    <property type="protein sequence ID" value="GBN59103.1"/>
    <property type="molecule type" value="Genomic_DNA"/>
</dbReference>
<keyword evidence="2" id="KW-1185">Reference proteome</keyword>
<proteinExistence type="predicted"/>
<gene>
    <name evidence="1" type="ORF">AVEN_73337_1</name>
</gene>
<dbReference type="Proteomes" id="UP000499080">
    <property type="component" value="Unassembled WGS sequence"/>
</dbReference>
<reference evidence="1 2" key="1">
    <citation type="journal article" date="2019" name="Sci. Rep.">
        <title>Orb-weaving spider Araneus ventricosus genome elucidates the spidroin gene catalogue.</title>
        <authorList>
            <person name="Kono N."/>
            <person name="Nakamura H."/>
            <person name="Ohtoshi R."/>
            <person name="Moran D.A.P."/>
            <person name="Shinohara A."/>
            <person name="Yoshida Y."/>
            <person name="Fujiwara M."/>
            <person name="Mori M."/>
            <person name="Tomita M."/>
            <person name="Arakawa K."/>
        </authorList>
    </citation>
    <scope>NUCLEOTIDE SEQUENCE [LARGE SCALE GENOMIC DNA]</scope>
</reference>
<dbReference type="AlphaFoldDB" id="A0A4Y2Q7P2"/>
<comment type="caution">
    <text evidence="1">The sequence shown here is derived from an EMBL/GenBank/DDBJ whole genome shotgun (WGS) entry which is preliminary data.</text>
</comment>
<organism evidence="1 2">
    <name type="scientific">Araneus ventricosus</name>
    <name type="common">Orbweaver spider</name>
    <name type="synonym">Epeira ventricosa</name>
    <dbReference type="NCBI Taxonomy" id="182803"/>
    <lineage>
        <taxon>Eukaryota</taxon>
        <taxon>Metazoa</taxon>
        <taxon>Ecdysozoa</taxon>
        <taxon>Arthropoda</taxon>
        <taxon>Chelicerata</taxon>
        <taxon>Arachnida</taxon>
        <taxon>Araneae</taxon>
        <taxon>Araneomorphae</taxon>
        <taxon>Entelegynae</taxon>
        <taxon>Araneoidea</taxon>
        <taxon>Araneidae</taxon>
        <taxon>Araneus</taxon>
    </lineage>
</organism>
<evidence type="ECO:0000313" key="1">
    <source>
        <dbReference type="EMBL" id="GBN59103.1"/>
    </source>
</evidence>
<accession>A0A4Y2Q7P2</accession>